<dbReference type="Proteomes" id="UP000032180">
    <property type="component" value="Chromosome 4"/>
</dbReference>
<organism evidence="4 5">
    <name type="scientific">Leersia perrieri</name>
    <dbReference type="NCBI Taxonomy" id="77586"/>
    <lineage>
        <taxon>Eukaryota</taxon>
        <taxon>Viridiplantae</taxon>
        <taxon>Streptophyta</taxon>
        <taxon>Embryophyta</taxon>
        <taxon>Tracheophyta</taxon>
        <taxon>Spermatophyta</taxon>
        <taxon>Magnoliopsida</taxon>
        <taxon>Liliopsida</taxon>
        <taxon>Poales</taxon>
        <taxon>Poaceae</taxon>
        <taxon>BOP clade</taxon>
        <taxon>Oryzoideae</taxon>
        <taxon>Oryzeae</taxon>
        <taxon>Oryzinae</taxon>
        <taxon>Leersia</taxon>
    </lineage>
</organism>
<reference evidence="4" key="3">
    <citation type="submission" date="2015-04" db="UniProtKB">
        <authorList>
            <consortium name="EnsemblPlants"/>
        </authorList>
    </citation>
    <scope>IDENTIFICATION</scope>
</reference>
<dbReference type="Gene3D" id="2.30.29.30">
    <property type="entry name" value="Pleckstrin-homology domain (PH domain)/Phosphotyrosine-binding domain (PTB)"/>
    <property type="match status" value="1"/>
</dbReference>
<feature type="domain" description="GRAM" evidence="3">
    <location>
        <begin position="164"/>
        <end position="243"/>
    </location>
</feature>
<sequence>MTVQSCSGVVGTPLHMQHSTSTELKPTTTHIKKSSPLTDSLAQEPELAKAQRGAKRSTLHFSFSSQQRSMEKAGRQEHVIGIPVSNRAFGIEEPDFPSEGAAYHHVDAKGSANTRTSSRLGSRNGDRLAQGIKEHVTLGPKLYETMKGKLTLGARILQAGGVEKVFRRWFAVEKGEKLLRASQCYLSTTAGPIAGMLFISTERIAFRSDRSLALTTPRGDVTVRVPYKVDIPLRRVKTAKPSENRHRPEQKYVQVVTDDGFEFWFLGFVSFQVTLKNLELAVAQAQ</sequence>
<proteinExistence type="inferred from homology"/>
<name>A0A0D9W7D5_9ORYZ</name>
<evidence type="ECO:0000313" key="4">
    <source>
        <dbReference type="EnsemblPlants" id="LPERR04G15650.1"/>
    </source>
</evidence>
<dbReference type="EnsemblPlants" id="LPERR04G15650.1">
    <property type="protein sequence ID" value="LPERR04G15650.1"/>
    <property type="gene ID" value="LPERR04G15650"/>
</dbReference>
<dbReference type="Gramene" id="LPERR04G15650.1">
    <property type="protein sequence ID" value="LPERR04G15650.1"/>
    <property type="gene ID" value="LPERR04G15650"/>
</dbReference>
<dbReference type="AlphaFoldDB" id="A0A0D9W7D5"/>
<accession>A0A0D9W7D5</accession>
<keyword evidence="5" id="KW-1185">Reference proteome</keyword>
<feature type="compositionally biased region" description="Polar residues" evidence="2">
    <location>
        <begin position="17"/>
        <end position="41"/>
    </location>
</feature>
<dbReference type="eggNOG" id="ENOG502QUKI">
    <property type="taxonomic scope" value="Eukaryota"/>
</dbReference>
<comment type="similarity">
    <text evidence="1">Belongs to the GEM family.</text>
</comment>
<dbReference type="InterPro" id="IPR037848">
    <property type="entry name" value="GEM-like"/>
</dbReference>
<evidence type="ECO:0000259" key="3">
    <source>
        <dbReference type="SMART" id="SM00568"/>
    </source>
</evidence>
<evidence type="ECO:0000256" key="2">
    <source>
        <dbReference type="SAM" id="MobiDB-lite"/>
    </source>
</evidence>
<evidence type="ECO:0000313" key="5">
    <source>
        <dbReference type="Proteomes" id="UP000032180"/>
    </source>
</evidence>
<dbReference type="InterPro" id="IPR011993">
    <property type="entry name" value="PH-like_dom_sf"/>
</dbReference>
<dbReference type="PANTHER" id="PTHR31969">
    <property type="entry name" value="GEM-LIKE PROTEIN 2"/>
    <property type="match status" value="1"/>
</dbReference>
<dbReference type="InterPro" id="IPR004182">
    <property type="entry name" value="GRAM"/>
</dbReference>
<evidence type="ECO:0000256" key="1">
    <source>
        <dbReference type="ARBA" id="ARBA00009414"/>
    </source>
</evidence>
<dbReference type="Pfam" id="PF02893">
    <property type="entry name" value="GRAM"/>
    <property type="match status" value="1"/>
</dbReference>
<protein>
    <recommendedName>
        <fullName evidence="3">GRAM domain-containing protein</fullName>
    </recommendedName>
</protein>
<reference evidence="4 5" key="1">
    <citation type="submission" date="2012-08" db="EMBL/GenBank/DDBJ databases">
        <title>Oryza genome evolution.</title>
        <authorList>
            <person name="Wing R.A."/>
        </authorList>
    </citation>
    <scope>NUCLEOTIDE SEQUENCE</scope>
</reference>
<dbReference type="STRING" id="77586.A0A0D9W7D5"/>
<reference evidence="5" key="2">
    <citation type="submission" date="2013-12" db="EMBL/GenBank/DDBJ databases">
        <authorList>
            <person name="Yu Y."/>
            <person name="Lee S."/>
            <person name="de Baynast K."/>
            <person name="Wissotski M."/>
            <person name="Liu L."/>
            <person name="Talag J."/>
            <person name="Goicoechea J."/>
            <person name="Angelova A."/>
            <person name="Jetty R."/>
            <person name="Kudrna D."/>
            <person name="Golser W."/>
            <person name="Rivera L."/>
            <person name="Zhang J."/>
            <person name="Wing R."/>
        </authorList>
    </citation>
    <scope>NUCLEOTIDE SEQUENCE</scope>
</reference>
<dbReference type="SMART" id="SM00568">
    <property type="entry name" value="GRAM"/>
    <property type="match status" value="1"/>
</dbReference>
<dbReference type="HOGENOM" id="CLU_063785_0_0_1"/>
<feature type="region of interest" description="Disordered" evidence="2">
    <location>
        <begin position="1"/>
        <end position="57"/>
    </location>
</feature>